<dbReference type="InterPro" id="IPR017665">
    <property type="entry name" value="Guanylate_kinase"/>
</dbReference>
<evidence type="ECO:0000256" key="7">
    <source>
        <dbReference type="ARBA" id="ARBA00022777"/>
    </source>
</evidence>
<dbReference type="PANTHER" id="PTHR23117:SF13">
    <property type="entry name" value="GUANYLATE KINASE"/>
    <property type="match status" value="1"/>
</dbReference>
<evidence type="ECO:0000256" key="3">
    <source>
        <dbReference type="ARBA" id="ARBA00012961"/>
    </source>
</evidence>
<keyword evidence="7 12" id="KW-0418">Kinase</keyword>
<protein>
    <recommendedName>
        <fullName evidence="4">Guanylate kinase</fullName>
        <ecNumber evidence="3">2.7.4.8</ecNumber>
    </recommendedName>
    <alternativeName>
        <fullName evidence="9">GMP kinase</fullName>
    </alternativeName>
</protein>
<dbReference type="GO" id="GO:0004385">
    <property type="term" value="F:GMP kinase activity"/>
    <property type="evidence" value="ECO:0007669"/>
    <property type="project" value="UniProtKB-EC"/>
</dbReference>
<gene>
    <name evidence="12" type="primary">gmk</name>
    <name evidence="12" type="ORF">ATOP_09670</name>
</gene>
<evidence type="ECO:0000256" key="1">
    <source>
        <dbReference type="ARBA" id="ARBA00003531"/>
    </source>
</evidence>
<feature type="domain" description="Guanylate kinase-like" evidence="11">
    <location>
        <begin position="1"/>
        <end position="163"/>
    </location>
</feature>
<dbReference type="CDD" id="cd00071">
    <property type="entry name" value="GMPK"/>
    <property type="match status" value="1"/>
</dbReference>
<dbReference type="Pfam" id="PF00625">
    <property type="entry name" value="Guanylate_kin"/>
    <property type="match status" value="1"/>
</dbReference>
<evidence type="ECO:0000313" key="12">
    <source>
        <dbReference type="EMBL" id="GJM55312.1"/>
    </source>
</evidence>
<dbReference type="InterPro" id="IPR027417">
    <property type="entry name" value="P-loop_NTPase"/>
</dbReference>
<dbReference type="AlphaFoldDB" id="A0AAV5B195"/>
<name>A0AAV5B195_9ACTN</name>
<comment type="catalytic activity">
    <reaction evidence="10">
        <text>GMP + ATP = GDP + ADP</text>
        <dbReference type="Rhea" id="RHEA:20780"/>
        <dbReference type="ChEBI" id="CHEBI:30616"/>
        <dbReference type="ChEBI" id="CHEBI:58115"/>
        <dbReference type="ChEBI" id="CHEBI:58189"/>
        <dbReference type="ChEBI" id="CHEBI:456216"/>
        <dbReference type="EC" id="2.7.4.8"/>
    </reaction>
</comment>
<dbReference type="Proteomes" id="UP001055025">
    <property type="component" value="Unassembled WGS sequence"/>
</dbReference>
<sequence>MVSAVRRARPDLGLTVSATTRAPRPGEVDGVAYSFKTDAEFDAMVEAGEFLEWAHVAGHRYGTPVSEVERVLASGHSLILEIDVQGGLNVKRLMDDAVLVFIEPPSMEELERRLRGRGTESDEDIALRLGQAAGETALAASYDARIVNDDLDRATAELLSTVEAFESE</sequence>
<dbReference type="InterPro" id="IPR020590">
    <property type="entry name" value="Guanylate_kinase_CS"/>
</dbReference>
<dbReference type="SMART" id="SM00072">
    <property type="entry name" value="GuKc"/>
    <property type="match status" value="1"/>
</dbReference>
<dbReference type="EC" id="2.7.4.8" evidence="3"/>
<dbReference type="Gene3D" id="3.30.63.10">
    <property type="entry name" value="Guanylate Kinase phosphate binding domain"/>
    <property type="match status" value="1"/>
</dbReference>
<dbReference type="SUPFAM" id="SSF52540">
    <property type="entry name" value="P-loop containing nucleoside triphosphate hydrolases"/>
    <property type="match status" value="1"/>
</dbReference>
<dbReference type="InterPro" id="IPR008145">
    <property type="entry name" value="GK/Ca_channel_bsu"/>
</dbReference>
<evidence type="ECO:0000256" key="8">
    <source>
        <dbReference type="ARBA" id="ARBA00022840"/>
    </source>
</evidence>
<organism evidence="12 13">
    <name type="scientific">Granulimonas faecalis</name>
    <dbReference type="NCBI Taxonomy" id="2894155"/>
    <lineage>
        <taxon>Bacteria</taxon>
        <taxon>Bacillati</taxon>
        <taxon>Actinomycetota</taxon>
        <taxon>Coriobacteriia</taxon>
        <taxon>Coriobacteriales</taxon>
        <taxon>Kribbibacteriaceae</taxon>
        <taxon>Granulimonas</taxon>
    </lineage>
</organism>
<evidence type="ECO:0000256" key="9">
    <source>
        <dbReference type="ARBA" id="ARBA00030128"/>
    </source>
</evidence>
<evidence type="ECO:0000259" key="11">
    <source>
        <dbReference type="PROSITE" id="PS50052"/>
    </source>
</evidence>
<dbReference type="PROSITE" id="PS50052">
    <property type="entry name" value="GUANYLATE_KINASE_2"/>
    <property type="match status" value="1"/>
</dbReference>
<dbReference type="FunFam" id="3.30.63.10:FF:000002">
    <property type="entry name" value="Guanylate kinase 1"/>
    <property type="match status" value="1"/>
</dbReference>
<reference evidence="12" key="1">
    <citation type="journal article" date="2022" name="Int. J. Syst. Evol. Microbiol.">
        <title>Granulimonas faecalis gen. nov., sp. nov., and Leptogranulimonas caecicola gen. nov., sp. nov., novel lactate-producing Atopobiaceae bacteria isolated from mouse intestines, and an emended description of the family Atopobiaceae.</title>
        <authorList>
            <person name="Morinaga K."/>
            <person name="Kusada H."/>
            <person name="Sakamoto S."/>
            <person name="Murakami T."/>
            <person name="Toyoda A."/>
            <person name="Mori H."/>
            <person name="Meng X.Y."/>
            <person name="Takashino M."/>
            <person name="Murotomi K."/>
            <person name="Tamaki H."/>
        </authorList>
    </citation>
    <scope>NUCLEOTIDE SEQUENCE</scope>
    <source>
        <strain evidence="12">OPF53</strain>
    </source>
</reference>
<keyword evidence="5" id="KW-0808">Transferase</keyword>
<dbReference type="PANTHER" id="PTHR23117">
    <property type="entry name" value="GUANYLATE KINASE-RELATED"/>
    <property type="match status" value="1"/>
</dbReference>
<evidence type="ECO:0000256" key="6">
    <source>
        <dbReference type="ARBA" id="ARBA00022741"/>
    </source>
</evidence>
<dbReference type="NCBIfam" id="TIGR03263">
    <property type="entry name" value="guanyl_kin"/>
    <property type="match status" value="1"/>
</dbReference>
<dbReference type="GO" id="GO:0005524">
    <property type="term" value="F:ATP binding"/>
    <property type="evidence" value="ECO:0007669"/>
    <property type="project" value="UniProtKB-KW"/>
</dbReference>
<evidence type="ECO:0000256" key="10">
    <source>
        <dbReference type="ARBA" id="ARBA00048594"/>
    </source>
</evidence>
<comment type="caution">
    <text evidence="12">The sequence shown here is derived from an EMBL/GenBank/DDBJ whole genome shotgun (WGS) entry which is preliminary data.</text>
</comment>
<evidence type="ECO:0000313" key="13">
    <source>
        <dbReference type="Proteomes" id="UP001055025"/>
    </source>
</evidence>
<keyword evidence="8" id="KW-0067">ATP-binding</keyword>
<evidence type="ECO:0000256" key="5">
    <source>
        <dbReference type="ARBA" id="ARBA00022679"/>
    </source>
</evidence>
<dbReference type="EMBL" id="BQKC01000001">
    <property type="protein sequence ID" value="GJM55312.1"/>
    <property type="molecule type" value="Genomic_DNA"/>
</dbReference>
<accession>A0AAV5B195</accession>
<dbReference type="GO" id="GO:0005829">
    <property type="term" value="C:cytosol"/>
    <property type="evidence" value="ECO:0007669"/>
    <property type="project" value="TreeGrafter"/>
</dbReference>
<comment type="similarity">
    <text evidence="2">Belongs to the guanylate kinase family.</text>
</comment>
<dbReference type="Gene3D" id="3.40.50.300">
    <property type="entry name" value="P-loop containing nucleotide triphosphate hydrolases"/>
    <property type="match status" value="1"/>
</dbReference>
<evidence type="ECO:0000256" key="2">
    <source>
        <dbReference type="ARBA" id="ARBA00005790"/>
    </source>
</evidence>
<dbReference type="PROSITE" id="PS00856">
    <property type="entry name" value="GUANYLATE_KINASE_1"/>
    <property type="match status" value="1"/>
</dbReference>
<comment type="function">
    <text evidence="1">Essential for recycling GMP and indirectly, cGMP.</text>
</comment>
<keyword evidence="6" id="KW-0547">Nucleotide-binding</keyword>
<proteinExistence type="inferred from homology"/>
<keyword evidence="13" id="KW-1185">Reference proteome</keyword>
<dbReference type="InterPro" id="IPR008144">
    <property type="entry name" value="Guanylate_kin-like_dom"/>
</dbReference>
<evidence type="ECO:0000256" key="4">
    <source>
        <dbReference type="ARBA" id="ARBA00016296"/>
    </source>
</evidence>